<sequence length="278" mass="31287">MLWVDGPLSFLEQLCIKSYLDVGQAVRLYTYGNVTNIPDGVEQRDAREVLPDTEFVTHDRTGSPAPHSDKFRYRMLAQETGLIWADTDAYCIKPFTTPNGHYYGYLQSEVAIGVLGLPSDCETLGLLIEYTEDPFLIPPWLPARHKALLLEAQEAGNRQNVPETIWGVWGPQAFAWALHQTGEIKYALPEHIFYPISYTRRRAMARPNANVQPYIKDDTVSIHFYGRRMRAFIGNRFNGIPDPDSLIGRLVSKHGIDPHAAPLSLEASETDDAKEAGD</sequence>
<protein>
    <recommendedName>
        <fullName evidence="3">Galactosyltransferase Lgt5</fullName>
    </recommendedName>
</protein>
<evidence type="ECO:0000313" key="2">
    <source>
        <dbReference type="Proteomes" id="UP000630805"/>
    </source>
</evidence>
<proteinExistence type="predicted"/>
<evidence type="ECO:0000313" key="1">
    <source>
        <dbReference type="EMBL" id="NVO57978.1"/>
    </source>
</evidence>
<reference evidence="1 2" key="1">
    <citation type="submission" date="2020-06" db="EMBL/GenBank/DDBJ databases">
        <authorList>
            <person name="Cao W.R."/>
        </authorList>
    </citation>
    <scope>NUCLEOTIDE SEQUENCE [LARGE SCALE GENOMIC DNA]</scope>
    <source>
        <strain evidence="1 2">B1Z28</strain>
    </source>
</reference>
<keyword evidence="2" id="KW-1185">Reference proteome</keyword>
<comment type="caution">
    <text evidence="1">The sequence shown here is derived from an EMBL/GenBank/DDBJ whole genome shotgun (WGS) entry which is preliminary data.</text>
</comment>
<accession>A0ABX2PVA8</accession>
<dbReference type="EMBL" id="JABXWT010000016">
    <property type="protein sequence ID" value="NVO57978.1"/>
    <property type="molecule type" value="Genomic_DNA"/>
</dbReference>
<gene>
    <name evidence="1" type="ORF">HW561_19450</name>
</gene>
<name>A0ABX2PVA8_9RHOB</name>
<dbReference type="Proteomes" id="UP000630805">
    <property type="component" value="Unassembled WGS sequence"/>
</dbReference>
<evidence type="ECO:0008006" key="3">
    <source>
        <dbReference type="Google" id="ProtNLM"/>
    </source>
</evidence>
<organism evidence="1 2">
    <name type="scientific">Ruegeria haliotis</name>
    <dbReference type="NCBI Taxonomy" id="2747601"/>
    <lineage>
        <taxon>Bacteria</taxon>
        <taxon>Pseudomonadati</taxon>
        <taxon>Pseudomonadota</taxon>
        <taxon>Alphaproteobacteria</taxon>
        <taxon>Rhodobacterales</taxon>
        <taxon>Roseobacteraceae</taxon>
        <taxon>Ruegeria</taxon>
    </lineage>
</organism>